<organism evidence="10 11">
    <name type="scientific">Castilleja foliolosa</name>
    <dbReference type="NCBI Taxonomy" id="1961234"/>
    <lineage>
        <taxon>Eukaryota</taxon>
        <taxon>Viridiplantae</taxon>
        <taxon>Streptophyta</taxon>
        <taxon>Embryophyta</taxon>
        <taxon>Tracheophyta</taxon>
        <taxon>Spermatophyta</taxon>
        <taxon>Magnoliopsida</taxon>
        <taxon>eudicotyledons</taxon>
        <taxon>Gunneridae</taxon>
        <taxon>Pentapetalae</taxon>
        <taxon>asterids</taxon>
        <taxon>lamiids</taxon>
        <taxon>Lamiales</taxon>
        <taxon>Orobanchaceae</taxon>
        <taxon>Pedicularideae</taxon>
        <taxon>Castillejinae</taxon>
        <taxon>Castilleja</taxon>
    </lineage>
</organism>
<dbReference type="InterPro" id="IPR005814">
    <property type="entry name" value="Aminotrans_3"/>
</dbReference>
<evidence type="ECO:0000256" key="6">
    <source>
        <dbReference type="ARBA" id="ARBA00023136"/>
    </source>
</evidence>
<comment type="similarity">
    <text evidence="2">Belongs to the EMC3 family.</text>
</comment>
<gene>
    <name evidence="10" type="ORF">CASFOL_002807</name>
</gene>
<dbReference type="InterPro" id="IPR015422">
    <property type="entry name" value="PyrdxlP-dep_Trfase_small"/>
</dbReference>
<dbReference type="EMBL" id="JAVIJP010000005">
    <property type="protein sequence ID" value="KAL3653126.1"/>
    <property type="molecule type" value="Genomic_DNA"/>
</dbReference>
<comment type="subcellular location">
    <subcellularLocation>
        <location evidence="1">Membrane</location>
        <topology evidence="1">Multi-pass membrane protein</topology>
    </subcellularLocation>
</comment>
<protein>
    <recommendedName>
        <fullName evidence="3">ER membrane protein complex subunit 3</fullName>
    </recommendedName>
</protein>
<feature type="region of interest" description="Disordered" evidence="8">
    <location>
        <begin position="50"/>
        <end position="73"/>
    </location>
</feature>
<evidence type="ECO:0000256" key="7">
    <source>
        <dbReference type="RuleBase" id="RU003560"/>
    </source>
</evidence>
<dbReference type="Pfam" id="PF01956">
    <property type="entry name" value="EMC3_TMCO1"/>
    <property type="match status" value="1"/>
</dbReference>
<feature type="region of interest" description="Disordered" evidence="8">
    <location>
        <begin position="1"/>
        <end position="28"/>
    </location>
</feature>
<comment type="similarity">
    <text evidence="7">Belongs to the class-III pyridoxal-phosphate-dependent aminotransferase family.</text>
</comment>
<keyword evidence="11" id="KW-1185">Reference proteome</keyword>
<keyword evidence="6 9" id="KW-0472">Membrane</keyword>
<comment type="caution">
    <text evidence="10">The sequence shown here is derived from an EMBL/GenBank/DDBJ whole genome shotgun (WGS) entry which is preliminary data.</text>
</comment>
<keyword evidence="4 9" id="KW-0812">Transmembrane</keyword>
<dbReference type="Gene3D" id="3.90.1150.10">
    <property type="entry name" value="Aspartate Aminotransferase, domain 1"/>
    <property type="match status" value="1"/>
</dbReference>
<dbReference type="InterPro" id="IPR008568">
    <property type="entry name" value="EMC3"/>
</dbReference>
<evidence type="ECO:0000256" key="1">
    <source>
        <dbReference type="ARBA" id="ARBA00004141"/>
    </source>
</evidence>
<evidence type="ECO:0000256" key="8">
    <source>
        <dbReference type="SAM" id="MobiDB-lite"/>
    </source>
</evidence>
<reference evidence="11" key="1">
    <citation type="journal article" date="2024" name="IScience">
        <title>Strigolactones Initiate the Formation of Haustorium-like Structures in Castilleja.</title>
        <authorList>
            <person name="Buerger M."/>
            <person name="Peterson D."/>
            <person name="Chory J."/>
        </authorList>
    </citation>
    <scope>NUCLEOTIDE SEQUENCE [LARGE SCALE GENOMIC DNA]</scope>
</reference>
<evidence type="ECO:0000256" key="9">
    <source>
        <dbReference type="SAM" id="Phobius"/>
    </source>
</evidence>
<dbReference type="SUPFAM" id="SSF53383">
    <property type="entry name" value="PLP-dependent transferases"/>
    <property type="match status" value="1"/>
</dbReference>
<dbReference type="GO" id="GO:0016020">
    <property type="term" value="C:membrane"/>
    <property type="evidence" value="ECO:0007669"/>
    <property type="project" value="UniProtKB-SubCell"/>
</dbReference>
<evidence type="ECO:0000256" key="4">
    <source>
        <dbReference type="ARBA" id="ARBA00022692"/>
    </source>
</evidence>
<dbReference type="Proteomes" id="UP001632038">
    <property type="component" value="Unassembled WGS sequence"/>
</dbReference>
<evidence type="ECO:0000313" key="11">
    <source>
        <dbReference type="Proteomes" id="UP001632038"/>
    </source>
</evidence>
<sequence>MPPPFFSKSAKILPPAHHSTPPHHSLHRPNISAVHTKASPRHRLHRPRITAPASPHLSPATTSQPPHVDVRSPDLTRIQPSIHEKKIRSSEIIADEKKFIVGTYARAPLVLSSGKGCKLYDVEGREYLDLTSGIAVNALGHGDPDWVRAVRQQADVLTHVSNVYYSVPQNPSRPPPRSTVGPSATNHHRSPASIHHHWVLIPLSVVMVLIGVLRYFVSKLMRSDQVPDKKIVKEGQIIIRARNLRAAAKFIPAKSFRARRSYYCKEENGLLHVPKGQAQIPQAQMFSDPNMAIDMMKKNLCWVVR</sequence>
<keyword evidence="5 9" id="KW-1133">Transmembrane helix</keyword>
<dbReference type="InterPro" id="IPR015424">
    <property type="entry name" value="PyrdxlP-dep_Trfase"/>
</dbReference>
<accession>A0ABD3EIS6</accession>
<feature type="region of interest" description="Disordered" evidence="8">
    <location>
        <begin position="167"/>
        <end position="188"/>
    </location>
</feature>
<dbReference type="PANTHER" id="PTHR13116">
    <property type="entry name" value="ER MEMBRANE PROTEIN COMPLEX SUBUNIT 3"/>
    <property type="match status" value="1"/>
</dbReference>
<keyword evidence="7" id="KW-0663">Pyridoxal phosphate</keyword>
<evidence type="ECO:0000256" key="3">
    <source>
        <dbReference type="ARBA" id="ARBA00020822"/>
    </source>
</evidence>
<dbReference type="InterPro" id="IPR002809">
    <property type="entry name" value="EMC3/TMCO1"/>
</dbReference>
<name>A0ABD3EIS6_9LAMI</name>
<evidence type="ECO:0000313" key="10">
    <source>
        <dbReference type="EMBL" id="KAL3653126.1"/>
    </source>
</evidence>
<proteinExistence type="inferred from homology"/>
<feature type="transmembrane region" description="Helical" evidence="9">
    <location>
        <begin position="198"/>
        <end position="217"/>
    </location>
</feature>
<dbReference type="Pfam" id="PF00202">
    <property type="entry name" value="Aminotran_3"/>
    <property type="match status" value="1"/>
</dbReference>
<dbReference type="AlphaFoldDB" id="A0ABD3EIS6"/>
<dbReference type="PANTHER" id="PTHR13116:SF5">
    <property type="entry name" value="ER MEMBRANE PROTEIN COMPLEX SUBUNIT 3"/>
    <property type="match status" value="1"/>
</dbReference>
<evidence type="ECO:0000256" key="5">
    <source>
        <dbReference type="ARBA" id="ARBA00022989"/>
    </source>
</evidence>
<evidence type="ECO:0000256" key="2">
    <source>
        <dbReference type="ARBA" id="ARBA00005376"/>
    </source>
</evidence>